<dbReference type="AlphaFoldDB" id="A0A2Y9BGY7"/>
<dbReference type="RefSeq" id="WP_109730369.1">
    <property type="nucleotide sequence ID" value="NZ_BAAACK010000004.1"/>
</dbReference>
<protein>
    <recommendedName>
        <fullName evidence="3">DUF3221 domain-containing protein</fullName>
    </recommendedName>
</protein>
<dbReference type="Proteomes" id="UP000245845">
    <property type="component" value="Unassembled WGS sequence"/>
</dbReference>
<gene>
    <name evidence="1" type="ORF">A8806_103137</name>
</gene>
<comment type="caution">
    <text evidence="1">The sequence shown here is derived from an EMBL/GenBank/DDBJ whole genome shotgun (WGS) entry which is preliminary data.</text>
</comment>
<dbReference type="OrthoDB" id="1827335at2"/>
<evidence type="ECO:0000313" key="2">
    <source>
        <dbReference type="Proteomes" id="UP000245845"/>
    </source>
</evidence>
<reference evidence="1 2" key="1">
    <citation type="submission" date="2018-05" db="EMBL/GenBank/DDBJ databases">
        <title>The Hungate 1000. A catalogue of reference genomes from the rumen microbiome.</title>
        <authorList>
            <person name="Kelly W."/>
        </authorList>
    </citation>
    <scope>NUCLEOTIDE SEQUENCE [LARGE SCALE GENOMIC DNA]</scope>
    <source>
        <strain evidence="1 2">NLAE-zl-C242</strain>
    </source>
</reference>
<evidence type="ECO:0008006" key="3">
    <source>
        <dbReference type="Google" id="ProtNLM"/>
    </source>
</evidence>
<name>A0A2Y9BGY7_9FIRM</name>
<proteinExistence type="predicted"/>
<dbReference type="EMBL" id="QGDL01000003">
    <property type="protein sequence ID" value="PWJ30733.1"/>
    <property type="molecule type" value="Genomic_DNA"/>
</dbReference>
<evidence type="ECO:0000313" key="1">
    <source>
        <dbReference type="EMBL" id="PWJ30733.1"/>
    </source>
</evidence>
<accession>A0A2Y9BGY7</accession>
<sequence>MHRKQKWLAAGIAVFALLAAAGILIWQHTHRGAETTGTNKNLVMYVPFGDNSHVMVDQDTGSVFCVTMPEDIYDTDGSRITESDLKKGDLLTIYGNGIMLESYPGQYPGVTKIEVTKRGKPSDADQYQNIVDQIYQEPDPSERPHLGIEYRTDTMNVYTYITEGGFQWTYTDENGQTQSVTTDSAFILSWKNIADMTLDPEHGTDLTLCFSAEPESITAERWPSGLMDTYQDGDEVPGSETVTVTKDSEGFVIKDALSGYVYRITGTWENGTVEYGFLTK</sequence>
<keyword evidence="2" id="KW-1185">Reference proteome</keyword>
<organism evidence="1 2">
    <name type="scientific">Faecalicatena orotica</name>
    <dbReference type="NCBI Taxonomy" id="1544"/>
    <lineage>
        <taxon>Bacteria</taxon>
        <taxon>Bacillati</taxon>
        <taxon>Bacillota</taxon>
        <taxon>Clostridia</taxon>
        <taxon>Lachnospirales</taxon>
        <taxon>Lachnospiraceae</taxon>
        <taxon>Faecalicatena</taxon>
    </lineage>
</organism>